<name>A0ABU6L9Y8_9GAMM</name>
<dbReference type="InterPro" id="IPR047675">
    <property type="entry name" value="Putative_zinc-bd"/>
</dbReference>
<sequence>MNKRFDLNSLPFCSAKTRNGTPCKRRGNLKNGRCKLHGGNSTGSKTELGKMSAKAHSMSLFPSMYCGERIPDKYYQRAFNAFNKLIQIVKIEPLNWQAIYATVEPDVIPLEMLKYLILELKSIEEFMMIQHVLDAYYSETRAEHLRFTVYQPQWVPFGAQPQLNTPQREFIYQWMKSHPPLDPFPFSHPTRKRNQEQ</sequence>
<accession>A0ABU6L9Y8</accession>
<keyword evidence="2" id="KW-1185">Reference proteome</keyword>
<organism evidence="1 2">
    <name type="scientific">Photobacterium toruni</name>
    <dbReference type="NCBI Taxonomy" id="1935446"/>
    <lineage>
        <taxon>Bacteria</taxon>
        <taxon>Pseudomonadati</taxon>
        <taxon>Pseudomonadota</taxon>
        <taxon>Gammaproteobacteria</taxon>
        <taxon>Vibrionales</taxon>
        <taxon>Vibrionaceae</taxon>
        <taxon>Photobacterium</taxon>
    </lineage>
</organism>
<proteinExistence type="predicted"/>
<evidence type="ECO:0000313" key="2">
    <source>
        <dbReference type="Proteomes" id="UP001306119"/>
    </source>
</evidence>
<dbReference type="Proteomes" id="UP001306119">
    <property type="component" value="Unassembled WGS sequence"/>
</dbReference>
<gene>
    <name evidence="1" type="ORF">VXS06_16450</name>
</gene>
<evidence type="ECO:0000313" key="1">
    <source>
        <dbReference type="EMBL" id="MEC6833359.1"/>
    </source>
</evidence>
<comment type="caution">
    <text evidence="1">The sequence shown here is derived from an EMBL/GenBank/DDBJ whole genome shotgun (WGS) entry which is preliminary data.</text>
</comment>
<dbReference type="EMBL" id="JAYXUG010000018">
    <property type="protein sequence ID" value="MEC6833359.1"/>
    <property type="molecule type" value="Genomic_DNA"/>
</dbReference>
<reference evidence="1 2" key="1">
    <citation type="submission" date="2024-01" db="EMBL/GenBank/DDBJ databases">
        <title>Active colonisers of the gastrointestinal tract of Atlantic salmon farmed in a warm water region.</title>
        <authorList>
            <person name="Bowman J.P."/>
        </authorList>
    </citation>
    <scope>NUCLEOTIDE SEQUENCE [LARGE SCALE GENOMIC DNA]</scope>
    <source>
        <strain evidence="1 2">S3MW1</strain>
    </source>
</reference>
<protein>
    <submittedName>
        <fullName evidence="1">HGGxSTG domain-containing protein</fullName>
    </submittedName>
</protein>
<dbReference type="NCBIfam" id="NF041373">
    <property type="entry name" value="HGG_STG"/>
    <property type="match status" value="1"/>
</dbReference>
<dbReference type="RefSeq" id="WP_327775472.1">
    <property type="nucleotide sequence ID" value="NZ_JAYXUG010000018.1"/>
</dbReference>